<keyword evidence="3" id="KW-1185">Reference proteome</keyword>
<evidence type="ECO:0000313" key="2">
    <source>
        <dbReference type="EMBL" id="KZE78227.1"/>
    </source>
</evidence>
<evidence type="ECO:0000313" key="3">
    <source>
        <dbReference type="Proteomes" id="UP000076563"/>
    </source>
</evidence>
<evidence type="ECO:0000256" key="1">
    <source>
        <dbReference type="SAM" id="MobiDB-lite"/>
    </source>
</evidence>
<dbReference type="AlphaFoldDB" id="A0A163XPG4"/>
<dbReference type="RefSeq" id="WP_063183199.1">
    <property type="nucleotide sequence ID" value="NZ_LQRA01000057.1"/>
</dbReference>
<comment type="caution">
    <text evidence="2">The sequence shown here is derived from an EMBL/GenBank/DDBJ whole genome shotgun (WGS) entry which is preliminary data.</text>
</comment>
<reference evidence="3" key="1">
    <citation type="submission" date="2016-01" db="EMBL/GenBank/DDBJ databases">
        <title>Draft genome of Chromobacterium sp. F49.</title>
        <authorList>
            <person name="Hong K.W."/>
        </authorList>
    </citation>
    <scope>NUCLEOTIDE SEQUENCE [LARGE SCALE GENOMIC DNA]</scope>
    <source>
        <strain evidence="3">M63</strain>
    </source>
</reference>
<dbReference type="EMBL" id="LQRA01000057">
    <property type="protein sequence ID" value="KZE78227.1"/>
    <property type="molecule type" value="Genomic_DNA"/>
</dbReference>
<proteinExistence type="predicted"/>
<organism evidence="2 3">
    <name type="scientific">Paenibacillus elgii</name>
    <dbReference type="NCBI Taxonomy" id="189691"/>
    <lineage>
        <taxon>Bacteria</taxon>
        <taxon>Bacillati</taxon>
        <taxon>Bacillota</taxon>
        <taxon>Bacilli</taxon>
        <taxon>Bacillales</taxon>
        <taxon>Paenibacillaceae</taxon>
        <taxon>Paenibacillus</taxon>
    </lineage>
</organism>
<name>A0A163XPG4_9BACL</name>
<feature type="region of interest" description="Disordered" evidence="1">
    <location>
        <begin position="1"/>
        <end position="28"/>
    </location>
</feature>
<protein>
    <submittedName>
        <fullName evidence="2">Uncharacterized protein</fullName>
    </submittedName>
</protein>
<dbReference type="Proteomes" id="UP000076563">
    <property type="component" value="Unassembled WGS sequence"/>
</dbReference>
<accession>A0A163XPG4</accession>
<sequence length="97" mass="11293">MENKDMQSRDQSPYEAKTSGQSAPGEEFQYPMLEDVADKGDVIRDEPVKMLAKRKLELKSLEEYPTDNPYVQRLIHNRVVELSQEIRSLEEMFKSSI</sequence>
<gene>
    <name evidence="2" type="ORF">AV654_19835</name>
</gene>